<protein>
    <submittedName>
        <fullName evidence="1">Uncharacterized protein</fullName>
    </submittedName>
</protein>
<comment type="caution">
    <text evidence="1">The sequence shown here is derived from an EMBL/GenBank/DDBJ whole genome shotgun (WGS) entry which is preliminary data.</text>
</comment>
<keyword evidence="2" id="KW-1185">Reference proteome</keyword>
<accession>A0ACB1A2Q9</accession>
<organism evidence="1 2">
    <name type="scientific">Meloidogyne enterolobii</name>
    <name type="common">Root-knot nematode worm</name>
    <name type="synonym">Meloidogyne mayaguensis</name>
    <dbReference type="NCBI Taxonomy" id="390850"/>
    <lineage>
        <taxon>Eukaryota</taxon>
        <taxon>Metazoa</taxon>
        <taxon>Ecdysozoa</taxon>
        <taxon>Nematoda</taxon>
        <taxon>Chromadorea</taxon>
        <taxon>Rhabditida</taxon>
        <taxon>Tylenchina</taxon>
        <taxon>Tylenchomorpha</taxon>
        <taxon>Tylenchoidea</taxon>
        <taxon>Meloidogynidae</taxon>
        <taxon>Meloidogyninae</taxon>
        <taxon>Meloidogyne</taxon>
    </lineage>
</organism>
<gene>
    <name evidence="1" type="ORF">MENTE1834_LOCUS32975</name>
</gene>
<dbReference type="EMBL" id="CAVMJV010000057">
    <property type="protein sequence ID" value="CAK5085518.1"/>
    <property type="molecule type" value="Genomic_DNA"/>
</dbReference>
<evidence type="ECO:0000313" key="2">
    <source>
        <dbReference type="Proteomes" id="UP001497535"/>
    </source>
</evidence>
<name>A0ACB1A2Q9_MELEN</name>
<reference evidence="1" key="1">
    <citation type="submission" date="2023-11" db="EMBL/GenBank/DDBJ databases">
        <authorList>
            <person name="Poullet M."/>
        </authorList>
    </citation>
    <scope>NUCLEOTIDE SEQUENCE</scope>
    <source>
        <strain evidence="1">E1834</strain>
    </source>
</reference>
<evidence type="ECO:0000313" key="1">
    <source>
        <dbReference type="EMBL" id="CAK5085518.1"/>
    </source>
</evidence>
<proteinExistence type="predicted"/>
<sequence length="86" mass="9654">MRLYPPYISVYGYQNPCPLPSLGETNLPVLDSVFARSFVLTMFCLEGVLPFSFGLIGQTPSSTLSLRGVLSGRWFCPVTLFFWIKL</sequence>
<dbReference type="Proteomes" id="UP001497535">
    <property type="component" value="Unassembled WGS sequence"/>
</dbReference>